<dbReference type="KEGG" id="run:DR864_15580"/>
<evidence type="ECO:0000259" key="1">
    <source>
        <dbReference type="PROSITE" id="PS51502"/>
    </source>
</evidence>
<organism evidence="2 3">
    <name type="scientific">Runella rosea</name>
    <dbReference type="NCBI Taxonomy" id="2259595"/>
    <lineage>
        <taxon>Bacteria</taxon>
        <taxon>Pseudomonadati</taxon>
        <taxon>Bacteroidota</taxon>
        <taxon>Cytophagia</taxon>
        <taxon>Cytophagales</taxon>
        <taxon>Spirosomataceae</taxon>
        <taxon>Runella</taxon>
    </lineage>
</organism>
<reference evidence="2 3" key="1">
    <citation type="submission" date="2018-07" db="EMBL/GenBank/DDBJ databases">
        <title>Genome sequencing of Runella.</title>
        <authorList>
            <person name="Baek M.-G."/>
            <person name="Yi H."/>
        </authorList>
    </citation>
    <scope>NUCLEOTIDE SEQUENCE [LARGE SCALE GENOMIC DNA]</scope>
    <source>
        <strain evidence="2 3">HYN0085</strain>
    </source>
</reference>
<dbReference type="SUPFAM" id="SSF54909">
    <property type="entry name" value="Dimeric alpha+beta barrel"/>
    <property type="match status" value="1"/>
</dbReference>
<feature type="domain" description="Stress-response A/B barrel" evidence="1">
    <location>
        <begin position="2"/>
        <end position="97"/>
    </location>
</feature>
<dbReference type="EMBL" id="CP030850">
    <property type="protein sequence ID" value="AXE21563.1"/>
    <property type="molecule type" value="Genomic_DNA"/>
</dbReference>
<dbReference type="InterPro" id="IPR013097">
    <property type="entry name" value="Dabb"/>
</dbReference>
<dbReference type="Pfam" id="PF07876">
    <property type="entry name" value="Dabb"/>
    <property type="match status" value="1"/>
</dbReference>
<protein>
    <submittedName>
        <fullName evidence="2">Dabb family protein</fullName>
    </submittedName>
</protein>
<dbReference type="PROSITE" id="PS51502">
    <property type="entry name" value="S_R_A_B_BARREL"/>
    <property type="match status" value="1"/>
</dbReference>
<sequence length="100" mass="11492">MFVHHVFFFLKNPDSAADRDQLVAGLQTLTALEGVKLAHIGKVADTHRGVIDRSYSVSWLMLFDTKAEQDVYQDHPIHHKFVENCAHLWEKVIVYDSDDI</sequence>
<dbReference type="Gene3D" id="3.30.70.100">
    <property type="match status" value="1"/>
</dbReference>
<dbReference type="Proteomes" id="UP000251993">
    <property type="component" value="Chromosome"/>
</dbReference>
<accession>A0A344TSE2</accession>
<dbReference type="SMART" id="SM00886">
    <property type="entry name" value="Dabb"/>
    <property type="match status" value="1"/>
</dbReference>
<gene>
    <name evidence="2" type="ORF">DR864_15580</name>
</gene>
<proteinExistence type="predicted"/>
<evidence type="ECO:0000313" key="2">
    <source>
        <dbReference type="EMBL" id="AXE21563.1"/>
    </source>
</evidence>
<dbReference type="AlphaFoldDB" id="A0A344TSE2"/>
<dbReference type="OrthoDB" id="7189263at2"/>
<evidence type="ECO:0000313" key="3">
    <source>
        <dbReference type="Proteomes" id="UP000251993"/>
    </source>
</evidence>
<keyword evidence="3" id="KW-1185">Reference proteome</keyword>
<dbReference type="InterPro" id="IPR011008">
    <property type="entry name" value="Dimeric_a/b-barrel"/>
</dbReference>
<name>A0A344TSE2_9BACT</name>
<dbReference type="RefSeq" id="WP_114070304.1">
    <property type="nucleotide sequence ID" value="NZ_CP030850.1"/>
</dbReference>